<dbReference type="Proteomes" id="UP000664521">
    <property type="component" value="Unassembled WGS sequence"/>
</dbReference>
<evidence type="ECO:0000313" key="3">
    <source>
        <dbReference type="EMBL" id="CAF9939825.1"/>
    </source>
</evidence>
<dbReference type="EMBL" id="CAJPDS010000138">
    <property type="protein sequence ID" value="CAF9939825.1"/>
    <property type="molecule type" value="Genomic_DNA"/>
</dbReference>
<comment type="caution">
    <text evidence="3">The sequence shown here is derived from an EMBL/GenBank/DDBJ whole genome shotgun (WGS) entry which is preliminary data.</text>
</comment>
<dbReference type="OrthoDB" id="5385189at2759"/>
<feature type="transmembrane region" description="Helical" evidence="2">
    <location>
        <begin position="6"/>
        <end position="25"/>
    </location>
</feature>
<accession>A0A8H3J339</accession>
<feature type="compositionally biased region" description="Basic and acidic residues" evidence="1">
    <location>
        <begin position="370"/>
        <end position="392"/>
    </location>
</feature>
<sequence length="400" mass="45374">MASKYQDLWLGIGLGILGYFATFAVHRQLLAIRKISEVPDEKTEPDQPSADEISLDTLEDLLPNVNRDIASAAAKIVAERASQGLTYELLLRGIIGDDLEKRNKSLTTLCYLHERVSRDVLKPHYSTFVAVVDCLCTESMLSEAEHYEEQQRNGGTCYRSEHYYNSLRLLRQIMADTDHGVQNSRQGLETAIRAGIIARWLSKYPWGGINRSQEEKRKVFQARLRQVTDDNLTGWLIRKLATDFKRYPKHNDAGLHLLEMYELVDAEFVRRYTHLRFSHRIGGQMGTGSVPADSPSDTAYDTELTETTPDWTEESQSREESVEEQMLRRRRRREAMVIGGEGQPFALADTRGHASDTSTDYIDTPGTQSESERMSGEESIENTREAAEEHQPSSEVQGTP</sequence>
<gene>
    <name evidence="3" type="ORF">HETSPECPRED_001907</name>
</gene>
<keyword evidence="2" id="KW-1133">Transmembrane helix</keyword>
<evidence type="ECO:0000256" key="1">
    <source>
        <dbReference type="SAM" id="MobiDB-lite"/>
    </source>
</evidence>
<evidence type="ECO:0000256" key="2">
    <source>
        <dbReference type="SAM" id="Phobius"/>
    </source>
</evidence>
<proteinExistence type="predicted"/>
<name>A0A8H3J339_9LECA</name>
<organism evidence="3 4">
    <name type="scientific">Heterodermia speciosa</name>
    <dbReference type="NCBI Taxonomy" id="116794"/>
    <lineage>
        <taxon>Eukaryota</taxon>
        <taxon>Fungi</taxon>
        <taxon>Dikarya</taxon>
        <taxon>Ascomycota</taxon>
        <taxon>Pezizomycotina</taxon>
        <taxon>Lecanoromycetes</taxon>
        <taxon>OSLEUM clade</taxon>
        <taxon>Lecanoromycetidae</taxon>
        <taxon>Caliciales</taxon>
        <taxon>Physciaceae</taxon>
        <taxon>Heterodermia</taxon>
    </lineage>
</organism>
<reference evidence="3" key="1">
    <citation type="submission" date="2021-03" db="EMBL/GenBank/DDBJ databases">
        <authorList>
            <person name="Tagirdzhanova G."/>
        </authorList>
    </citation>
    <scope>NUCLEOTIDE SEQUENCE</scope>
</reference>
<keyword evidence="2" id="KW-0472">Membrane</keyword>
<evidence type="ECO:0000313" key="4">
    <source>
        <dbReference type="Proteomes" id="UP000664521"/>
    </source>
</evidence>
<feature type="region of interest" description="Disordered" evidence="1">
    <location>
        <begin position="284"/>
        <end position="400"/>
    </location>
</feature>
<keyword evidence="4" id="KW-1185">Reference proteome</keyword>
<keyword evidence="2" id="KW-0812">Transmembrane</keyword>
<feature type="compositionally biased region" description="Polar residues" evidence="1">
    <location>
        <begin position="355"/>
        <end position="369"/>
    </location>
</feature>
<protein>
    <submittedName>
        <fullName evidence="3">Uncharacterized protein</fullName>
    </submittedName>
</protein>
<dbReference type="AlphaFoldDB" id="A0A8H3J339"/>
<feature type="compositionally biased region" description="Polar residues" evidence="1">
    <location>
        <begin position="295"/>
        <end position="310"/>
    </location>
</feature>